<dbReference type="Proteomes" id="UP000029443">
    <property type="component" value="Unassembled WGS sequence"/>
</dbReference>
<dbReference type="RefSeq" id="WP_035245102.1">
    <property type="nucleotide sequence ID" value="NZ_ARXU01000002.1"/>
</dbReference>
<feature type="signal peptide" evidence="1">
    <location>
        <begin position="1"/>
        <end position="24"/>
    </location>
</feature>
<evidence type="ECO:0000313" key="3">
    <source>
        <dbReference type="Proteomes" id="UP000029443"/>
    </source>
</evidence>
<reference evidence="2 3" key="1">
    <citation type="submission" date="2012-09" db="EMBL/GenBank/DDBJ databases">
        <title>Genome Sequence of alkane-degrading Bacterium Alcanivorax jadensis T9.</title>
        <authorList>
            <person name="Lai Q."/>
            <person name="Shao Z."/>
        </authorList>
    </citation>
    <scope>NUCLEOTIDE SEQUENCE [LARGE SCALE GENOMIC DNA]</scope>
    <source>
        <strain evidence="2 3">T9</strain>
    </source>
</reference>
<sequence length="181" mass="19995">MKTITTLITLLLLTAGTLASHAHAEDRYSGVTLIRGTVFSVGRVDPTENVDTGFFVDANYSSVAINAGVGSKKFGDSPLRSDQREDDLSEADGERVNNAYAGIGFGRIVQIQYGYGNHGDLLRFRSDFNYRSVVDFFTGKRTPKDRMTLGDRITFTIAVEQYQDSDEEIFDNATWGVGLLF</sequence>
<comment type="caution">
    <text evidence="2">The sequence shown here is derived from an EMBL/GenBank/DDBJ whole genome shotgun (WGS) entry which is preliminary data.</text>
</comment>
<evidence type="ECO:0000313" key="2">
    <source>
        <dbReference type="EMBL" id="KGD62390.1"/>
    </source>
</evidence>
<keyword evidence="1" id="KW-0732">Signal</keyword>
<protein>
    <recommendedName>
        <fullName evidence="4">Outer membrane protein beta-barrel domain-containing protein</fullName>
    </recommendedName>
</protein>
<keyword evidence="3" id="KW-1185">Reference proteome</keyword>
<evidence type="ECO:0008006" key="4">
    <source>
        <dbReference type="Google" id="ProtNLM"/>
    </source>
</evidence>
<dbReference type="EMBL" id="ARXU01000002">
    <property type="protein sequence ID" value="KGD62390.1"/>
    <property type="molecule type" value="Genomic_DNA"/>
</dbReference>
<gene>
    <name evidence="2" type="ORF">T9A_00681</name>
</gene>
<organism evidence="2 3">
    <name type="scientific">Alcanivorax jadensis T9</name>
    <dbReference type="NCBI Taxonomy" id="1177181"/>
    <lineage>
        <taxon>Bacteria</taxon>
        <taxon>Pseudomonadati</taxon>
        <taxon>Pseudomonadota</taxon>
        <taxon>Gammaproteobacteria</taxon>
        <taxon>Oceanospirillales</taxon>
        <taxon>Alcanivoracaceae</taxon>
        <taxon>Alcanivorax</taxon>
    </lineage>
</organism>
<evidence type="ECO:0000256" key="1">
    <source>
        <dbReference type="SAM" id="SignalP"/>
    </source>
</evidence>
<name>A0ABR4WFY7_9GAMM</name>
<proteinExistence type="predicted"/>
<feature type="chain" id="PRO_5045325970" description="Outer membrane protein beta-barrel domain-containing protein" evidence="1">
    <location>
        <begin position="25"/>
        <end position="181"/>
    </location>
</feature>
<accession>A0ABR4WFY7</accession>